<name>A0AAE9WDI2_9SCHI</name>
<organism evidence="2 3">
    <name type="scientific">Schizosaccharomyces osmophilus</name>
    <dbReference type="NCBI Taxonomy" id="2545709"/>
    <lineage>
        <taxon>Eukaryota</taxon>
        <taxon>Fungi</taxon>
        <taxon>Dikarya</taxon>
        <taxon>Ascomycota</taxon>
        <taxon>Taphrinomycotina</taxon>
        <taxon>Schizosaccharomycetes</taxon>
        <taxon>Schizosaccharomycetales</taxon>
        <taxon>Schizosaccharomycetaceae</taxon>
        <taxon>Schizosaccharomyces</taxon>
    </lineage>
</organism>
<feature type="compositionally biased region" description="Low complexity" evidence="1">
    <location>
        <begin position="95"/>
        <end position="114"/>
    </location>
</feature>
<reference evidence="2 3" key="1">
    <citation type="journal article" date="2023" name="G3 (Bethesda)">
        <title>A high-quality reference genome for the fission yeast Schizosaccharomyces osmophilus.</title>
        <authorList>
            <person name="Jia G.S."/>
            <person name="Zhang W.C."/>
            <person name="Liang Y."/>
            <person name="Liu X.H."/>
            <person name="Rhind N."/>
            <person name="Pidoux A."/>
            <person name="Brysch-Herzberg M."/>
            <person name="Du L.L."/>
        </authorList>
    </citation>
    <scope>NUCLEOTIDE SEQUENCE [LARGE SCALE GENOMIC DNA]</scope>
    <source>
        <strain evidence="2 3">CBS 15793</strain>
    </source>
</reference>
<feature type="compositionally biased region" description="Low complexity" evidence="1">
    <location>
        <begin position="71"/>
        <end position="85"/>
    </location>
</feature>
<gene>
    <name evidence="2" type="ORF">SOMG_00630</name>
</gene>
<dbReference type="KEGG" id="som:SOMG_00630"/>
<dbReference type="GeneID" id="80874113"/>
<evidence type="ECO:0000313" key="2">
    <source>
        <dbReference type="EMBL" id="WBW72713.1"/>
    </source>
</evidence>
<feature type="compositionally biased region" description="Low complexity" evidence="1">
    <location>
        <begin position="144"/>
        <end position="159"/>
    </location>
</feature>
<protein>
    <submittedName>
        <fullName evidence="2">Uncharacterized protein</fullName>
    </submittedName>
</protein>
<evidence type="ECO:0000313" key="3">
    <source>
        <dbReference type="Proteomes" id="UP001212411"/>
    </source>
</evidence>
<dbReference type="AlphaFoldDB" id="A0AAE9WDI2"/>
<accession>A0AAE9WDI2</accession>
<feature type="compositionally biased region" description="Polar residues" evidence="1">
    <location>
        <begin position="10"/>
        <end position="23"/>
    </location>
</feature>
<proteinExistence type="predicted"/>
<keyword evidence="3" id="KW-1185">Reference proteome</keyword>
<sequence length="229" mass="24132">MAFDGKKSLGSLQGSANRAQQKLNAHLPAEFRDGPMYDTRAVYGNGPRLSIRHVDVSTLPPPPKHFSQLNPSSSRSSSPTKTASSLPKQTIATQSPSLTSPSPPMSALSNSSRRAPPPPPPVRSPLASSSTREESASLPPPPYTSSTSIPSPSMLSSSMKNNFPAPPLRRSAQTSDMNTAPQPGLSKPVKKAPPPAPPKPRRLASRDSTPSAGTVPAPPPIQRNTRPSF</sequence>
<dbReference type="RefSeq" id="XP_056036956.1">
    <property type="nucleotide sequence ID" value="XM_056179424.1"/>
</dbReference>
<evidence type="ECO:0000256" key="1">
    <source>
        <dbReference type="SAM" id="MobiDB-lite"/>
    </source>
</evidence>
<feature type="compositionally biased region" description="Polar residues" evidence="1">
    <location>
        <begin position="171"/>
        <end position="181"/>
    </location>
</feature>
<dbReference type="Proteomes" id="UP001212411">
    <property type="component" value="Chromosome 1"/>
</dbReference>
<feature type="region of interest" description="Disordered" evidence="1">
    <location>
        <begin position="1"/>
        <end position="229"/>
    </location>
</feature>
<dbReference type="EMBL" id="CP115611">
    <property type="protein sequence ID" value="WBW72713.1"/>
    <property type="molecule type" value="Genomic_DNA"/>
</dbReference>